<dbReference type="Pfam" id="PF01288">
    <property type="entry name" value="HPPK"/>
    <property type="match status" value="1"/>
</dbReference>
<dbReference type="EC" id="2.7.6.3" evidence="3"/>
<organism evidence="14 15">
    <name type="scientific">Arboricoccus pini</name>
    <dbReference type="NCBI Taxonomy" id="1963835"/>
    <lineage>
        <taxon>Bacteria</taxon>
        <taxon>Pseudomonadati</taxon>
        <taxon>Pseudomonadota</taxon>
        <taxon>Alphaproteobacteria</taxon>
        <taxon>Geminicoccales</taxon>
        <taxon>Geminicoccaceae</taxon>
        <taxon>Arboricoccus</taxon>
    </lineage>
</organism>
<dbReference type="NCBIfam" id="TIGR01498">
    <property type="entry name" value="folK"/>
    <property type="match status" value="1"/>
</dbReference>
<comment type="function">
    <text evidence="10">Catalyzes the transfer of pyrophosphate from adenosine triphosphate (ATP) to 6-hydroxymethyl-7,8-dihydropterin, an enzymatic step in folate biosynthesis pathway.</text>
</comment>
<proteinExistence type="inferred from homology"/>
<evidence type="ECO:0000256" key="10">
    <source>
        <dbReference type="ARBA" id="ARBA00029409"/>
    </source>
</evidence>
<evidence type="ECO:0000256" key="2">
    <source>
        <dbReference type="ARBA" id="ARBA00005810"/>
    </source>
</evidence>
<evidence type="ECO:0000256" key="1">
    <source>
        <dbReference type="ARBA" id="ARBA00005051"/>
    </source>
</evidence>
<dbReference type="Proteomes" id="UP000197065">
    <property type="component" value="Unassembled WGS sequence"/>
</dbReference>
<protein>
    <recommendedName>
        <fullName evidence="4">2-amino-4-hydroxy-6-hydroxymethyldihydropteridine pyrophosphokinase</fullName>
        <ecNumber evidence="3">2.7.6.3</ecNumber>
    </recommendedName>
    <alternativeName>
        <fullName evidence="11">6-hydroxymethyl-7,8-dihydropterin pyrophosphokinase</fullName>
    </alternativeName>
    <alternativeName>
        <fullName evidence="12">7,8-dihydro-6-hydroxymethylpterin-pyrophosphokinase</fullName>
    </alternativeName>
</protein>
<dbReference type="GO" id="GO:0046656">
    <property type="term" value="P:folic acid biosynthetic process"/>
    <property type="evidence" value="ECO:0007669"/>
    <property type="project" value="UniProtKB-KW"/>
</dbReference>
<dbReference type="AlphaFoldDB" id="A0A212RDZ4"/>
<gene>
    <name evidence="14" type="ORF">SAMN07250955_107219</name>
</gene>
<evidence type="ECO:0000256" key="12">
    <source>
        <dbReference type="ARBA" id="ARBA00033413"/>
    </source>
</evidence>
<accession>A0A212RDZ4</accession>
<dbReference type="GO" id="GO:0046654">
    <property type="term" value="P:tetrahydrofolate biosynthetic process"/>
    <property type="evidence" value="ECO:0007669"/>
    <property type="project" value="UniProtKB-UniPathway"/>
</dbReference>
<keyword evidence="5" id="KW-0808">Transferase</keyword>
<evidence type="ECO:0000313" key="14">
    <source>
        <dbReference type="EMBL" id="SNB70509.1"/>
    </source>
</evidence>
<evidence type="ECO:0000259" key="13">
    <source>
        <dbReference type="Pfam" id="PF01288"/>
    </source>
</evidence>
<sequence>MRTALTVVEKTARRAIVALGASLGDRAGTLKVALERLGPALGGPVTASSIIETPAQTLPDDPASDYPPYLNAVAIVETELEPVMILERLQAIEAELGRDRRKEGGRWRPRPIDLDLVAVDDLTHADDFLTLPHPRVAERDFVLRPLVELWPAWRHPLLGRSAAELLAALPHEVARC</sequence>
<dbReference type="RefSeq" id="WP_088561774.1">
    <property type="nucleotide sequence ID" value="NZ_FYEH01000007.1"/>
</dbReference>
<dbReference type="OrthoDB" id="9808041at2"/>
<evidence type="ECO:0000256" key="6">
    <source>
        <dbReference type="ARBA" id="ARBA00022741"/>
    </source>
</evidence>
<feature type="domain" description="7,8-dihydro-6-hydroxymethylpterin-pyrophosphokinase" evidence="13">
    <location>
        <begin position="16"/>
        <end position="150"/>
    </location>
</feature>
<dbReference type="PANTHER" id="PTHR43071:SF1">
    <property type="entry name" value="2-AMINO-4-HYDROXY-6-HYDROXYMETHYLDIHYDROPTERIDINE PYROPHOSPHOKINASE"/>
    <property type="match status" value="1"/>
</dbReference>
<dbReference type="SUPFAM" id="SSF55083">
    <property type="entry name" value="6-hydroxymethyl-7,8-dihydropterin pyrophosphokinase, HPPK"/>
    <property type="match status" value="1"/>
</dbReference>
<evidence type="ECO:0000256" key="8">
    <source>
        <dbReference type="ARBA" id="ARBA00022840"/>
    </source>
</evidence>
<reference evidence="14 15" key="1">
    <citation type="submission" date="2017-06" db="EMBL/GenBank/DDBJ databases">
        <authorList>
            <person name="Kim H.J."/>
            <person name="Triplett B.A."/>
        </authorList>
    </citation>
    <scope>NUCLEOTIDE SEQUENCE [LARGE SCALE GENOMIC DNA]</scope>
    <source>
        <strain evidence="14 15">B29T1</strain>
    </source>
</reference>
<keyword evidence="7 14" id="KW-0418">Kinase</keyword>
<comment type="pathway">
    <text evidence="1">Cofactor biosynthesis; tetrahydrofolate biosynthesis; 2-amino-4-hydroxy-6-hydroxymethyl-7,8-dihydropteridine diphosphate from 7,8-dihydroneopterin triphosphate: step 4/4.</text>
</comment>
<dbReference type="PANTHER" id="PTHR43071">
    <property type="entry name" value="2-AMINO-4-HYDROXY-6-HYDROXYMETHYLDIHYDROPTERIDINE PYROPHOSPHOKINASE"/>
    <property type="match status" value="1"/>
</dbReference>
<comment type="similarity">
    <text evidence="2">Belongs to the HPPK family.</text>
</comment>
<evidence type="ECO:0000256" key="11">
    <source>
        <dbReference type="ARBA" id="ARBA00029766"/>
    </source>
</evidence>
<dbReference type="Gene3D" id="3.30.70.560">
    <property type="entry name" value="7,8-Dihydro-6-hydroxymethylpterin-pyrophosphokinase HPPK"/>
    <property type="match status" value="1"/>
</dbReference>
<evidence type="ECO:0000313" key="15">
    <source>
        <dbReference type="Proteomes" id="UP000197065"/>
    </source>
</evidence>
<dbReference type="UniPathway" id="UPA00077">
    <property type="reaction ID" value="UER00155"/>
</dbReference>
<dbReference type="InterPro" id="IPR000550">
    <property type="entry name" value="Hppk"/>
</dbReference>
<evidence type="ECO:0000256" key="5">
    <source>
        <dbReference type="ARBA" id="ARBA00022679"/>
    </source>
</evidence>
<evidence type="ECO:0000256" key="3">
    <source>
        <dbReference type="ARBA" id="ARBA00013253"/>
    </source>
</evidence>
<keyword evidence="9" id="KW-0289">Folate biosynthesis</keyword>
<dbReference type="InterPro" id="IPR035907">
    <property type="entry name" value="Hppk_sf"/>
</dbReference>
<evidence type="ECO:0000256" key="7">
    <source>
        <dbReference type="ARBA" id="ARBA00022777"/>
    </source>
</evidence>
<name>A0A212RDZ4_9PROT</name>
<evidence type="ECO:0000256" key="4">
    <source>
        <dbReference type="ARBA" id="ARBA00016218"/>
    </source>
</evidence>
<dbReference type="EMBL" id="FYEH01000007">
    <property type="protein sequence ID" value="SNB70509.1"/>
    <property type="molecule type" value="Genomic_DNA"/>
</dbReference>
<keyword evidence="6" id="KW-0547">Nucleotide-binding</keyword>
<dbReference type="CDD" id="cd00483">
    <property type="entry name" value="HPPK"/>
    <property type="match status" value="1"/>
</dbReference>
<evidence type="ECO:0000256" key="9">
    <source>
        <dbReference type="ARBA" id="ARBA00022909"/>
    </source>
</evidence>
<dbReference type="GO" id="GO:0005524">
    <property type="term" value="F:ATP binding"/>
    <property type="evidence" value="ECO:0007669"/>
    <property type="project" value="UniProtKB-KW"/>
</dbReference>
<keyword evidence="8" id="KW-0067">ATP-binding</keyword>
<dbReference type="GO" id="GO:0003848">
    <property type="term" value="F:2-amino-4-hydroxy-6-hydroxymethyldihydropteridine diphosphokinase activity"/>
    <property type="evidence" value="ECO:0007669"/>
    <property type="project" value="UniProtKB-EC"/>
</dbReference>
<keyword evidence="15" id="KW-1185">Reference proteome</keyword>
<dbReference type="GO" id="GO:0016301">
    <property type="term" value="F:kinase activity"/>
    <property type="evidence" value="ECO:0007669"/>
    <property type="project" value="UniProtKB-KW"/>
</dbReference>